<dbReference type="AlphaFoldDB" id="A0A0F9HL46"/>
<dbReference type="EMBL" id="LAZR01022273">
    <property type="protein sequence ID" value="KKL82455.1"/>
    <property type="molecule type" value="Genomic_DNA"/>
</dbReference>
<name>A0A0F9HL46_9ZZZZ</name>
<evidence type="ECO:0000313" key="1">
    <source>
        <dbReference type="EMBL" id="KKL82455.1"/>
    </source>
</evidence>
<protein>
    <submittedName>
        <fullName evidence="1">Uncharacterized protein</fullName>
    </submittedName>
</protein>
<proteinExistence type="predicted"/>
<comment type="caution">
    <text evidence="1">The sequence shown here is derived from an EMBL/GenBank/DDBJ whole genome shotgun (WGS) entry which is preliminary data.</text>
</comment>
<sequence length="59" mass="6758">MPYIYGKDNSRMLAKCFVKWGKSGKKYFYTCGSIAARKRAKAKANKQRTAIFSSGWTKK</sequence>
<accession>A0A0F9HL46</accession>
<gene>
    <name evidence="1" type="ORF">LCGC14_1984630</name>
</gene>
<organism evidence="1">
    <name type="scientific">marine sediment metagenome</name>
    <dbReference type="NCBI Taxonomy" id="412755"/>
    <lineage>
        <taxon>unclassified sequences</taxon>
        <taxon>metagenomes</taxon>
        <taxon>ecological metagenomes</taxon>
    </lineage>
</organism>
<reference evidence="1" key="1">
    <citation type="journal article" date="2015" name="Nature">
        <title>Complex archaea that bridge the gap between prokaryotes and eukaryotes.</title>
        <authorList>
            <person name="Spang A."/>
            <person name="Saw J.H."/>
            <person name="Jorgensen S.L."/>
            <person name="Zaremba-Niedzwiedzka K."/>
            <person name="Martijn J."/>
            <person name="Lind A.E."/>
            <person name="van Eijk R."/>
            <person name="Schleper C."/>
            <person name="Guy L."/>
            <person name="Ettema T.J."/>
        </authorList>
    </citation>
    <scope>NUCLEOTIDE SEQUENCE</scope>
</reference>